<dbReference type="Proteomes" id="UP000093226">
    <property type="component" value="Unassembled WGS sequence"/>
</dbReference>
<dbReference type="Pfam" id="PF13585">
    <property type="entry name" value="CHU_C"/>
    <property type="match status" value="1"/>
</dbReference>
<evidence type="ECO:0000313" key="5">
    <source>
        <dbReference type="Proteomes" id="UP000093226"/>
    </source>
</evidence>
<reference evidence="4 6" key="3">
    <citation type="submission" date="2016-10" db="EMBL/GenBank/DDBJ databases">
        <authorList>
            <person name="Varghese N."/>
            <person name="Submissions S."/>
        </authorList>
    </citation>
    <scope>NUCLEOTIDE SEQUENCE [LARGE SCALE GENOMIC DNA]</scope>
    <source>
        <strain evidence="4 6">Gm-149</strain>
    </source>
</reference>
<dbReference type="RefSeq" id="WP_066325046.1">
    <property type="nucleotide sequence ID" value="NZ_BJVF01000001.1"/>
</dbReference>
<evidence type="ECO:0000313" key="4">
    <source>
        <dbReference type="EMBL" id="SDJ01193.1"/>
    </source>
</evidence>
<dbReference type="NCBIfam" id="TIGR04131">
    <property type="entry name" value="Bac_Flav_CTERM"/>
    <property type="match status" value="1"/>
</dbReference>
<sequence>MKKTNVFYWILLVFFFVFFGKVYSQEEMQELIINGNMGNFAGTNFDYKNGGYISFDDPFSITSVPGMSANTNNPVNLNFDFLPTMEHTFGMRYSGTMLVVDGGNLGNTQYFWKGGYGGNGFCGLTIGKKYTFSYWVHSVSSLVVNSATQADIRIDFSNVSDIILVSGNKLAPLPSEGWQKVTYSFIATDYCVNINLWDANTNSVGNDFALDDFSLQEEVPLGITYSLSYASDGIRLFAYSMSGSPYIRSWTLTGPVNRSGWENFKNLIPGNYQLTAVDVNGQTANCDVVIPFDSNYLQIKGNANICQGESTVLSVTGGNSIYEWFSNPTDTNIADSSKATQILSPSVTTNYTVKSRPFPGTENLVFNGDFSLGNIGFDTYYKYYSTNFENAPRTYNVGNSPSSWSSILPNCGDHTSGNGNMLMVNGYNGYSSASRGSVPFWKQSIKVNGTTNYVFSFWVHSFSEINPAEINVTFNGSFAKVYFLELSPTKVCGNWIQFSVNYFSGWLNEWVNIEILNSGSYTDVGNDFAIDDISFVAVNPIDIYSNFTVTVAPPEKPILANSVITQNEIQFNWNQVPNATDYELSYSVNGANTIDIGSITTNTYKVEGLSPGDLVKLIVKPIGNGCFDSVEFSKSTYLPCPVPEIMVNRQPTCNIPLGSIKVTSPVGSEYEYSLNGINFQSDVLFDNVNTGNKTITVRNTVTNCQSVSNTVVLNAPDAVLPNISVSYSYQDCLVNLVATSTTLNHSIVWNGPSLTIDTPNPAKVSVSGTFTATVKDLNTGCTKSIDLNVLQPILPPKPVVSSIDPTCTNDYGQIMVISPIDSNYEYSIDGVNFQSIGQFSNLYPANYSVFVKDKVTSCVSVPTEIILKKPIIEVPQVVLNNDNLCQNSVSGPLSVIASPNAILNWYGENETGGIASNVPTIPSTVNIGRTVYYVSQSIGNCESARVPIPIDVSGEGISPGFSDLSFCAGEIIAPLSNVSPNGIVGNWNSSIIDNSKSKSYLFTPNPNQCAIEQKINITINVPTLKYVKWETSKAFDDSQSIEIQVFDQGEYLYQLDDGLFQESPLFENVKHGYHSVKVIDVNGCSEPVVVSGILVVNFPNYFTPNGDGYNDFWNISDLKNYDNSSVFIYDRYGKLLKELFPSKDFGWDGTYLGKEMPASDYWFVVFYYDNGEKKEYKGHFSLKR</sequence>
<keyword evidence="6" id="KW-1185">Reference proteome</keyword>
<evidence type="ECO:0000313" key="3">
    <source>
        <dbReference type="EMBL" id="OCB74167.1"/>
    </source>
</evidence>
<proteinExistence type="predicted"/>
<dbReference type="Gene3D" id="2.60.120.260">
    <property type="entry name" value="Galactose-binding domain-like"/>
    <property type="match status" value="1"/>
</dbReference>
<organism evidence="3 5">
    <name type="scientific">Flavobacterium glycines</name>
    <dbReference type="NCBI Taxonomy" id="551990"/>
    <lineage>
        <taxon>Bacteria</taxon>
        <taxon>Pseudomonadati</taxon>
        <taxon>Bacteroidota</taxon>
        <taxon>Flavobacteriia</taxon>
        <taxon>Flavobacteriales</taxon>
        <taxon>Flavobacteriaceae</taxon>
        <taxon>Flavobacterium</taxon>
    </lineage>
</organism>
<gene>
    <name evidence="3" type="ORF">FBGL_03220</name>
    <name evidence="2" type="ORF">FGL01_03290</name>
    <name evidence="4" type="ORF">SAMN05192550_1405</name>
</gene>
<dbReference type="Proteomes" id="UP000182367">
    <property type="component" value="Unassembled WGS sequence"/>
</dbReference>
<dbReference type="Gene3D" id="2.60.40.1220">
    <property type="match status" value="1"/>
</dbReference>
<evidence type="ECO:0000313" key="2">
    <source>
        <dbReference type="EMBL" id="GEL09590.1"/>
    </source>
</evidence>
<dbReference type="InterPro" id="IPR013783">
    <property type="entry name" value="Ig-like_fold"/>
</dbReference>
<evidence type="ECO:0000256" key="1">
    <source>
        <dbReference type="ARBA" id="ARBA00022729"/>
    </source>
</evidence>
<reference evidence="2 7" key="4">
    <citation type="submission" date="2019-07" db="EMBL/GenBank/DDBJ databases">
        <title>Whole genome shotgun sequence of Flavobacterium glycines NBRC 105008.</title>
        <authorList>
            <person name="Hosoyama A."/>
            <person name="Uohara A."/>
            <person name="Ohji S."/>
            <person name="Ichikawa N."/>
        </authorList>
    </citation>
    <scope>NUCLEOTIDE SEQUENCE [LARGE SCALE GENOMIC DNA]</scope>
    <source>
        <strain evidence="2 7">NBRC 105008</strain>
    </source>
</reference>
<accession>A0A1B9DWV1</accession>
<protein>
    <submittedName>
        <fullName evidence="4">Gliding motility-associated C-terminal domain-containing protein</fullName>
    </submittedName>
</protein>
<reference evidence="5" key="1">
    <citation type="submission" date="2016-03" db="EMBL/GenBank/DDBJ databases">
        <title>Draft genome sequence of Paenibacillus glacialis DSM 22343.</title>
        <authorList>
            <person name="Shin S.-K."/>
            <person name="Yi H."/>
        </authorList>
    </citation>
    <scope>NUCLEOTIDE SEQUENCE [LARGE SCALE GENOMIC DNA]</scope>
    <source>
        <strain evidence="5">NBRC 105008</strain>
    </source>
</reference>
<dbReference type="EMBL" id="FNEO01000001">
    <property type="protein sequence ID" value="SDJ01193.1"/>
    <property type="molecule type" value="Genomic_DNA"/>
</dbReference>
<dbReference type="InterPro" id="IPR014755">
    <property type="entry name" value="Cu-Rt/internalin_Ig-like"/>
</dbReference>
<dbReference type="Gene3D" id="2.60.120.200">
    <property type="match status" value="1"/>
</dbReference>
<dbReference type="Proteomes" id="UP000321579">
    <property type="component" value="Unassembled WGS sequence"/>
</dbReference>
<dbReference type="STRING" id="551990.SAMN05192550_1405"/>
<dbReference type="Gene3D" id="2.60.40.10">
    <property type="entry name" value="Immunoglobulins"/>
    <property type="match status" value="1"/>
</dbReference>
<comment type="caution">
    <text evidence="3">The sequence shown here is derived from an EMBL/GenBank/DDBJ whole genome shotgun (WGS) entry which is preliminary data.</text>
</comment>
<keyword evidence="1" id="KW-0732">Signal</keyword>
<name>A0A1B9DWV1_9FLAO</name>
<dbReference type="InterPro" id="IPR026341">
    <property type="entry name" value="T9SS_type_B"/>
</dbReference>
<dbReference type="EMBL" id="BJVF01000001">
    <property type="protein sequence ID" value="GEL09590.1"/>
    <property type="molecule type" value="Genomic_DNA"/>
</dbReference>
<dbReference type="EMBL" id="LVEO01000004">
    <property type="protein sequence ID" value="OCB74167.1"/>
    <property type="molecule type" value="Genomic_DNA"/>
</dbReference>
<evidence type="ECO:0000313" key="7">
    <source>
        <dbReference type="Proteomes" id="UP000321579"/>
    </source>
</evidence>
<dbReference type="AlphaFoldDB" id="A0A1B9DWV1"/>
<reference evidence="3" key="2">
    <citation type="submission" date="2016-03" db="EMBL/GenBank/DDBJ databases">
        <authorList>
            <person name="Ploux O."/>
        </authorList>
    </citation>
    <scope>NUCLEOTIDE SEQUENCE</scope>
    <source>
        <strain evidence="3">NBRC 105008</strain>
    </source>
</reference>
<evidence type="ECO:0000313" key="6">
    <source>
        <dbReference type="Proteomes" id="UP000182367"/>
    </source>
</evidence>
<dbReference type="OrthoDB" id="9765926at2"/>